<dbReference type="InterPro" id="IPR017972">
    <property type="entry name" value="Cyt_P450_CS"/>
</dbReference>
<gene>
    <name evidence="14" type="ORF">CDL12_19255</name>
</gene>
<sequence>MIILLVSLILPVLTLFFFYRHKNPQKARYPPGPLGLPLIGNLHQLAATTSPHIYLWKLSKKYGPLMSMKLGSVPLIVISSAKTAKYVYKTHDLAFSSRPKVRGQHKLSYNGLDIAFAPYIDSWRELRKICVLHLLSNKQVQSFRPVREDEVFRMIKNLSVKSGQAANLSETMLLLTSTLICRTAFSKRENDDRRKFDGLMLESQAMMGSFFVSDYLPSFGWVDKLSGLIDRLEKIFNKLEEFYRELIDEHLDPSRQKAANPDLLDLLIQLKEDKSCSVELTWDHIKAILMDIFIAATDTSAATVIWTMTALMKNPTIMEKLQNEIREAIGEQGNVNESDLPKLSYLKAVIKEVLRLYPPTPLSLPRETLENCTVEGYLIPARTLVYINAWAIARDPEYWERPEEFVPERFLNTSVDIIGQDFQVIPFGGGRRRCPGIWMGLATVELAVANLLYSFDWEMPYGMKKEDIDTQVLPGLTMHKKNPLFLVPKKYKYI</sequence>
<dbReference type="GO" id="GO:0004497">
    <property type="term" value="F:monooxygenase activity"/>
    <property type="evidence" value="ECO:0007669"/>
    <property type="project" value="UniProtKB-KW"/>
</dbReference>
<dbReference type="Gene3D" id="1.10.630.10">
    <property type="entry name" value="Cytochrome P450"/>
    <property type="match status" value="1"/>
</dbReference>
<dbReference type="Proteomes" id="UP000231279">
    <property type="component" value="Unassembled WGS sequence"/>
</dbReference>
<comment type="similarity">
    <text evidence="3 13">Belongs to the cytochrome P450 family.</text>
</comment>
<accession>A0A2G9GSE7</accession>
<dbReference type="AlphaFoldDB" id="A0A2G9GSE7"/>
<comment type="caution">
    <text evidence="14">The sequence shown here is derived from an EMBL/GenBank/DDBJ whole genome shotgun (WGS) entry which is preliminary data.</text>
</comment>
<dbReference type="CDD" id="cd11072">
    <property type="entry name" value="CYP71-like"/>
    <property type="match status" value="1"/>
</dbReference>
<evidence type="ECO:0000256" key="2">
    <source>
        <dbReference type="ARBA" id="ARBA00004167"/>
    </source>
</evidence>
<keyword evidence="8 13" id="KW-0560">Oxidoreductase</keyword>
<dbReference type="STRING" id="429701.A0A2G9GSE7"/>
<evidence type="ECO:0000256" key="10">
    <source>
        <dbReference type="ARBA" id="ARBA00023033"/>
    </source>
</evidence>
<keyword evidence="11" id="KW-0472">Membrane</keyword>
<evidence type="ECO:0000313" key="14">
    <source>
        <dbReference type="EMBL" id="PIN08168.1"/>
    </source>
</evidence>
<evidence type="ECO:0000256" key="11">
    <source>
        <dbReference type="ARBA" id="ARBA00023136"/>
    </source>
</evidence>
<dbReference type="PANTHER" id="PTHR47955">
    <property type="entry name" value="CYTOCHROME P450 FAMILY 71 PROTEIN"/>
    <property type="match status" value="1"/>
</dbReference>
<dbReference type="PRINTS" id="PR00463">
    <property type="entry name" value="EP450I"/>
</dbReference>
<reference evidence="15" key="1">
    <citation type="journal article" date="2018" name="Gigascience">
        <title>Genome assembly of the Pink Ipe (Handroanthus impetiginosus, Bignoniaceae), a highly valued, ecologically keystone Neotropical timber forest tree.</title>
        <authorList>
            <person name="Silva-Junior O.B."/>
            <person name="Grattapaglia D."/>
            <person name="Novaes E."/>
            <person name="Collevatti R.G."/>
        </authorList>
    </citation>
    <scope>NUCLEOTIDE SEQUENCE [LARGE SCALE GENOMIC DNA]</scope>
    <source>
        <strain evidence="15">cv. UFG-1</strain>
    </source>
</reference>
<name>A0A2G9GSE7_9LAMI</name>
<dbReference type="EMBL" id="NKXS01003887">
    <property type="protein sequence ID" value="PIN08168.1"/>
    <property type="molecule type" value="Genomic_DNA"/>
</dbReference>
<keyword evidence="4 12" id="KW-0349">Heme</keyword>
<keyword evidence="15" id="KW-1185">Reference proteome</keyword>
<evidence type="ECO:0000256" key="8">
    <source>
        <dbReference type="ARBA" id="ARBA00023002"/>
    </source>
</evidence>
<keyword evidence="5" id="KW-0812">Transmembrane</keyword>
<evidence type="ECO:0000256" key="6">
    <source>
        <dbReference type="ARBA" id="ARBA00022723"/>
    </source>
</evidence>
<proteinExistence type="inferred from homology"/>
<comment type="subcellular location">
    <subcellularLocation>
        <location evidence="2">Membrane</location>
        <topology evidence="2">Single-pass membrane protein</topology>
    </subcellularLocation>
</comment>
<dbReference type="PRINTS" id="PR00385">
    <property type="entry name" value="P450"/>
</dbReference>
<evidence type="ECO:0000256" key="4">
    <source>
        <dbReference type="ARBA" id="ARBA00022617"/>
    </source>
</evidence>
<dbReference type="InterPro" id="IPR001128">
    <property type="entry name" value="Cyt_P450"/>
</dbReference>
<keyword evidence="9 12" id="KW-0408">Iron</keyword>
<dbReference type="FunFam" id="1.10.630.10:FF:000011">
    <property type="entry name" value="Cytochrome P450 83B1"/>
    <property type="match status" value="1"/>
</dbReference>
<dbReference type="InterPro" id="IPR036396">
    <property type="entry name" value="Cyt_P450_sf"/>
</dbReference>
<feature type="binding site" description="axial binding residue" evidence="12">
    <location>
        <position position="434"/>
    </location>
    <ligand>
        <name>heme</name>
        <dbReference type="ChEBI" id="CHEBI:30413"/>
    </ligand>
    <ligandPart>
        <name>Fe</name>
        <dbReference type="ChEBI" id="CHEBI:18248"/>
    </ligandPart>
</feature>
<dbReference type="GO" id="GO:0016705">
    <property type="term" value="F:oxidoreductase activity, acting on paired donors, with incorporation or reduction of molecular oxygen"/>
    <property type="evidence" value="ECO:0007669"/>
    <property type="project" value="InterPro"/>
</dbReference>
<dbReference type="GO" id="GO:0016020">
    <property type="term" value="C:membrane"/>
    <property type="evidence" value="ECO:0007669"/>
    <property type="project" value="UniProtKB-SubCell"/>
</dbReference>
<dbReference type="GO" id="GO:0020037">
    <property type="term" value="F:heme binding"/>
    <property type="evidence" value="ECO:0007669"/>
    <property type="project" value="InterPro"/>
</dbReference>
<dbReference type="InterPro" id="IPR002401">
    <property type="entry name" value="Cyt_P450_E_grp-I"/>
</dbReference>
<dbReference type="Pfam" id="PF00067">
    <property type="entry name" value="p450"/>
    <property type="match status" value="1"/>
</dbReference>
<dbReference type="PANTHER" id="PTHR47955:SF22">
    <property type="entry name" value="CYTOCHROME P450 83B1-LIKE"/>
    <property type="match status" value="1"/>
</dbReference>
<protein>
    <submittedName>
        <fullName evidence="14">Cytochrome P450 CYP2 subfamily</fullName>
    </submittedName>
</protein>
<dbReference type="GO" id="GO:0005506">
    <property type="term" value="F:iron ion binding"/>
    <property type="evidence" value="ECO:0007669"/>
    <property type="project" value="InterPro"/>
</dbReference>
<evidence type="ECO:0000256" key="13">
    <source>
        <dbReference type="RuleBase" id="RU000461"/>
    </source>
</evidence>
<keyword evidence="6 12" id="KW-0479">Metal-binding</keyword>
<organism evidence="14 15">
    <name type="scientific">Handroanthus impetiginosus</name>
    <dbReference type="NCBI Taxonomy" id="429701"/>
    <lineage>
        <taxon>Eukaryota</taxon>
        <taxon>Viridiplantae</taxon>
        <taxon>Streptophyta</taxon>
        <taxon>Embryophyta</taxon>
        <taxon>Tracheophyta</taxon>
        <taxon>Spermatophyta</taxon>
        <taxon>Magnoliopsida</taxon>
        <taxon>eudicotyledons</taxon>
        <taxon>Gunneridae</taxon>
        <taxon>Pentapetalae</taxon>
        <taxon>asterids</taxon>
        <taxon>lamiids</taxon>
        <taxon>Lamiales</taxon>
        <taxon>Bignoniaceae</taxon>
        <taxon>Crescentiina</taxon>
        <taxon>Tabebuia alliance</taxon>
        <taxon>Handroanthus</taxon>
    </lineage>
</organism>
<dbReference type="OrthoDB" id="874162at2759"/>
<dbReference type="PROSITE" id="PS00086">
    <property type="entry name" value="CYTOCHROME_P450"/>
    <property type="match status" value="1"/>
</dbReference>
<dbReference type="SUPFAM" id="SSF48264">
    <property type="entry name" value="Cytochrome P450"/>
    <property type="match status" value="1"/>
</dbReference>
<evidence type="ECO:0000313" key="15">
    <source>
        <dbReference type="Proteomes" id="UP000231279"/>
    </source>
</evidence>
<evidence type="ECO:0000256" key="3">
    <source>
        <dbReference type="ARBA" id="ARBA00010617"/>
    </source>
</evidence>
<evidence type="ECO:0000256" key="12">
    <source>
        <dbReference type="PIRSR" id="PIRSR602401-1"/>
    </source>
</evidence>
<keyword evidence="7" id="KW-1133">Transmembrane helix</keyword>
<keyword evidence="10 13" id="KW-0503">Monooxygenase</keyword>
<evidence type="ECO:0000256" key="5">
    <source>
        <dbReference type="ARBA" id="ARBA00022692"/>
    </source>
</evidence>
<evidence type="ECO:0000256" key="1">
    <source>
        <dbReference type="ARBA" id="ARBA00001971"/>
    </source>
</evidence>
<evidence type="ECO:0000256" key="9">
    <source>
        <dbReference type="ARBA" id="ARBA00023004"/>
    </source>
</evidence>
<comment type="cofactor">
    <cofactor evidence="1 12">
        <name>heme</name>
        <dbReference type="ChEBI" id="CHEBI:30413"/>
    </cofactor>
</comment>
<evidence type="ECO:0000256" key="7">
    <source>
        <dbReference type="ARBA" id="ARBA00022989"/>
    </source>
</evidence>